<dbReference type="EMBL" id="RAHH01000016">
    <property type="protein sequence ID" value="RJT43229.1"/>
    <property type="molecule type" value="Genomic_DNA"/>
</dbReference>
<keyword evidence="6 8" id="KW-0472">Membrane</keyword>
<keyword evidence="4 8" id="KW-0812">Transmembrane</keyword>
<feature type="domain" description="EamA" evidence="9">
    <location>
        <begin position="151"/>
        <end position="295"/>
    </location>
</feature>
<keyword evidence="3" id="KW-1003">Cell membrane</keyword>
<comment type="subcellular location">
    <subcellularLocation>
        <location evidence="1">Cell membrane</location>
        <topology evidence="1">Multi-pass membrane protein</topology>
    </subcellularLocation>
</comment>
<feature type="transmembrane region" description="Helical" evidence="8">
    <location>
        <begin position="182"/>
        <end position="203"/>
    </location>
</feature>
<feature type="transmembrane region" description="Helical" evidence="8">
    <location>
        <begin position="154"/>
        <end position="170"/>
    </location>
</feature>
<feature type="transmembrane region" description="Helical" evidence="8">
    <location>
        <begin position="254"/>
        <end position="273"/>
    </location>
</feature>
<proteinExistence type="inferred from homology"/>
<sequence>MPYLFLTLAACFWGGNYVVGHFLVTQADPIMLSEARWMLTALLLLTLYFPQVKKQWPEMKKAKGTVLFLALCGQVLFPLTLYIGLQYTSSLNAAIYLSTTPALVLLINKFIFKERISSRNITGVVLSSFGVVWLVMQGDLLHVETLKNLNRGDVWTMGSAISWALYCAFLRTKPKSVGGNAFVAVSAALGALILLPVLAFSFAEFMSASNLHQQLHACLNGSFLAGLAYLVIFPSWLSYLLWNKGIQVIGATRGEIYSHLIPLSGGALSILFLNIPLHAFHLVSTLLIAAGIALCSGKAGENIVQNAQVTRAE</sequence>
<dbReference type="RefSeq" id="WP_120133452.1">
    <property type="nucleotide sequence ID" value="NZ_RAHH01000016.1"/>
</dbReference>
<evidence type="ECO:0000256" key="3">
    <source>
        <dbReference type="ARBA" id="ARBA00022475"/>
    </source>
</evidence>
<dbReference type="PANTHER" id="PTHR32322">
    <property type="entry name" value="INNER MEMBRANE TRANSPORTER"/>
    <property type="match status" value="1"/>
</dbReference>
<feature type="transmembrane region" description="Helical" evidence="8">
    <location>
        <begin position="93"/>
        <end position="112"/>
    </location>
</feature>
<evidence type="ECO:0000256" key="2">
    <source>
        <dbReference type="ARBA" id="ARBA00009853"/>
    </source>
</evidence>
<dbReference type="Proteomes" id="UP000284908">
    <property type="component" value="Unassembled WGS sequence"/>
</dbReference>
<evidence type="ECO:0000256" key="6">
    <source>
        <dbReference type="ARBA" id="ARBA00023136"/>
    </source>
</evidence>
<name>A0A419N7J7_9GAMM</name>
<dbReference type="AlphaFoldDB" id="A0A419N7J7"/>
<feature type="domain" description="EamA" evidence="9">
    <location>
        <begin position="3"/>
        <end position="135"/>
    </location>
</feature>
<keyword evidence="5 8" id="KW-1133">Transmembrane helix</keyword>
<dbReference type="SUPFAM" id="SSF103481">
    <property type="entry name" value="Multidrug resistance efflux transporter EmrE"/>
    <property type="match status" value="2"/>
</dbReference>
<protein>
    <recommendedName>
        <fullName evidence="7">Threonine/homoserine exporter RhtA</fullName>
    </recommendedName>
</protein>
<feature type="transmembrane region" description="Helical" evidence="8">
    <location>
        <begin position="223"/>
        <end position="242"/>
    </location>
</feature>
<dbReference type="PANTHER" id="PTHR32322:SF18">
    <property type="entry name" value="S-ADENOSYLMETHIONINE_S-ADENOSYLHOMOCYSTEINE TRANSPORTER"/>
    <property type="match status" value="1"/>
</dbReference>
<evidence type="ECO:0000256" key="4">
    <source>
        <dbReference type="ARBA" id="ARBA00022692"/>
    </source>
</evidence>
<evidence type="ECO:0000313" key="11">
    <source>
        <dbReference type="Proteomes" id="UP000284908"/>
    </source>
</evidence>
<evidence type="ECO:0000256" key="1">
    <source>
        <dbReference type="ARBA" id="ARBA00004651"/>
    </source>
</evidence>
<feature type="transmembrane region" description="Helical" evidence="8">
    <location>
        <begin position="279"/>
        <end position="297"/>
    </location>
</feature>
<gene>
    <name evidence="10" type="ORF">D6C13_14570</name>
</gene>
<dbReference type="GO" id="GO:0005886">
    <property type="term" value="C:plasma membrane"/>
    <property type="evidence" value="ECO:0007669"/>
    <property type="project" value="UniProtKB-SubCell"/>
</dbReference>
<comment type="caution">
    <text evidence="10">The sequence shown here is derived from an EMBL/GenBank/DDBJ whole genome shotgun (WGS) entry which is preliminary data.</text>
</comment>
<feature type="transmembrane region" description="Helical" evidence="8">
    <location>
        <begin position="124"/>
        <end position="142"/>
    </location>
</feature>
<organism evidence="10 11">
    <name type="scientific">Rahnella woolbedingensis</name>
    <dbReference type="NCBI Taxonomy" id="1510574"/>
    <lineage>
        <taxon>Bacteria</taxon>
        <taxon>Pseudomonadati</taxon>
        <taxon>Pseudomonadota</taxon>
        <taxon>Gammaproteobacteria</taxon>
        <taxon>Enterobacterales</taxon>
        <taxon>Yersiniaceae</taxon>
        <taxon>Rahnella</taxon>
    </lineage>
</organism>
<reference evidence="10 11" key="1">
    <citation type="submission" date="2018-09" db="EMBL/GenBank/DDBJ databases">
        <authorList>
            <person name="Le Fleche-Mateos A."/>
        </authorList>
    </citation>
    <scope>NUCLEOTIDE SEQUENCE [LARGE SCALE GENOMIC DNA]</scope>
    <source>
        <strain evidence="10 11">DSM 27399</strain>
    </source>
</reference>
<accession>A0A419N7J7</accession>
<evidence type="ECO:0000256" key="5">
    <source>
        <dbReference type="ARBA" id="ARBA00022989"/>
    </source>
</evidence>
<comment type="similarity">
    <text evidence="2">Belongs to the drug/metabolite transporter (DMT) superfamily. 10 TMS drug/metabolite exporter (DME) (TC 2.A.7.3) family.</text>
</comment>
<dbReference type="InterPro" id="IPR037185">
    <property type="entry name" value="EmrE-like"/>
</dbReference>
<feature type="transmembrane region" description="Helical" evidence="8">
    <location>
        <begin position="64"/>
        <end position="87"/>
    </location>
</feature>
<dbReference type="OrthoDB" id="4167046at2"/>
<evidence type="ECO:0000256" key="7">
    <source>
        <dbReference type="ARBA" id="ARBA00040595"/>
    </source>
</evidence>
<evidence type="ECO:0000256" key="8">
    <source>
        <dbReference type="SAM" id="Phobius"/>
    </source>
</evidence>
<feature type="transmembrane region" description="Helical" evidence="8">
    <location>
        <begin position="36"/>
        <end position="52"/>
    </location>
</feature>
<evidence type="ECO:0000313" key="10">
    <source>
        <dbReference type="EMBL" id="RJT43229.1"/>
    </source>
</evidence>
<evidence type="ECO:0000259" key="9">
    <source>
        <dbReference type="Pfam" id="PF00892"/>
    </source>
</evidence>
<keyword evidence="11" id="KW-1185">Reference proteome</keyword>
<dbReference type="Pfam" id="PF00892">
    <property type="entry name" value="EamA"/>
    <property type="match status" value="2"/>
</dbReference>
<dbReference type="InterPro" id="IPR000620">
    <property type="entry name" value="EamA_dom"/>
</dbReference>
<dbReference type="InterPro" id="IPR050638">
    <property type="entry name" value="AA-Vitamin_Transporters"/>
</dbReference>